<feature type="chain" id="PRO_5004912300" evidence="15">
    <location>
        <begin position="29"/>
        <end position="692"/>
    </location>
</feature>
<dbReference type="AlphaFoldDB" id="W8KM44"/>
<evidence type="ECO:0000256" key="10">
    <source>
        <dbReference type="ARBA" id="ARBA00023136"/>
    </source>
</evidence>
<keyword evidence="2 12" id="KW-0813">Transport</keyword>
<evidence type="ECO:0000256" key="1">
    <source>
        <dbReference type="ARBA" id="ARBA00004571"/>
    </source>
</evidence>
<comment type="subcellular location">
    <subcellularLocation>
        <location evidence="1 12">Cell outer membrane</location>
        <topology evidence="1 12">Multi-pass membrane protein</topology>
    </subcellularLocation>
</comment>
<dbReference type="PROSITE" id="PS52016">
    <property type="entry name" value="TONB_DEPENDENT_REC_3"/>
    <property type="match status" value="1"/>
</dbReference>
<evidence type="ECO:0000256" key="15">
    <source>
        <dbReference type="SAM" id="SignalP"/>
    </source>
</evidence>
<evidence type="ECO:0000256" key="2">
    <source>
        <dbReference type="ARBA" id="ARBA00022448"/>
    </source>
</evidence>
<evidence type="ECO:0000256" key="11">
    <source>
        <dbReference type="ARBA" id="ARBA00023237"/>
    </source>
</evidence>
<dbReference type="Proteomes" id="UP000019442">
    <property type="component" value="Chromosome"/>
</dbReference>
<feature type="domain" description="TonB-dependent receptor plug" evidence="17">
    <location>
        <begin position="71"/>
        <end position="164"/>
    </location>
</feature>
<evidence type="ECO:0000259" key="17">
    <source>
        <dbReference type="Pfam" id="PF07715"/>
    </source>
</evidence>
<dbReference type="Gene3D" id="2.170.130.10">
    <property type="entry name" value="TonB-dependent receptor, plug domain"/>
    <property type="match status" value="1"/>
</dbReference>
<dbReference type="InterPro" id="IPR037066">
    <property type="entry name" value="Plug_dom_sf"/>
</dbReference>
<keyword evidence="3 12" id="KW-1134">Transmembrane beta strand</keyword>
<dbReference type="Gene3D" id="2.40.170.20">
    <property type="entry name" value="TonB-dependent receptor, beta-barrel domain"/>
    <property type="match status" value="1"/>
</dbReference>
<evidence type="ECO:0000256" key="8">
    <source>
        <dbReference type="ARBA" id="ARBA00023065"/>
    </source>
</evidence>
<keyword evidence="19" id="KW-1185">Reference proteome</keyword>
<keyword evidence="5 12" id="KW-0812">Transmembrane</keyword>
<dbReference type="InterPro" id="IPR039426">
    <property type="entry name" value="TonB-dep_rcpt-like"/>
</dbReference>
<keyword evidence="4" id="KW-0410">Iron transport</keyword>
<dbReference type="PANTHER" id="PTHR32552">
    <property type="entry name" value="FERRICHROME IRON RECEPTOR-RELATED"/>
    <property type="match status" value="1"/>
</dbReference>
<keyword evidence="7" id="KW-0408">Iron</keyword>
<dbReference type="GO" id="GO:0009279">
    <property type="term" value="C:cell outer membrane"/>
    <property type="evidence" value="ECO:0007669"/>
    <property type="project" value="UniProtKB-SubCell"/>
</dbReference>
<evidence type="ECO:0000256" key="5">
    <source>
        <dbReference type="ARBA" id="ARBA00022692"/>
    </source>
</evidence>
<feature type="compositionally biased region" description="Basic and acidic residues" evidence="14">
    <location>
        <begin position="265"/>
        <end position="277"/>
    </location>
</feature>
<evidence type="ECO:0000313" key="18">
    <source>
        <dbReference type="EMBL" id="AHK80228.1"/>
    </source>
</evidence>
<protein>
    <submittedName>
        <fullName evidence="18">TonB-dependent receptor</fullName>
    </submittedName>
</protein>
<dbReference type="InterPro" id="IPR036942">
    <property type="entry name" value="Beta-barrel_TonB_sf"/>
</dbReference>
<name>W8KM44_9GAMM</name>
<evidence type="ECO:0000256" key="3">
    <source>
        <dbReference type="ARBA" id="ARBA00022452"/>
    </source>
</evidence>
<dbReference type="EMBL" id="CP007268">
    <property type="protein sequence ID" value="AHK80228.1"/>
    <property type="molecule type" value="Genomic_DNA"/>
</dbReference>
<proteinExistence type="inferred from homology"/>
<keyword evidence="6 15" id="KW-0732">Signal</keyword>
<dbReference type="PANTHER" id="PTHR32552:SF68">
    <property type="entry name" value="FERRICHROME OUTER MEMBRANE TRANSPORTER_PHAGE RECEPTOR"/>
    <property type="match status" value="1"/>
</dbReference>
<comment type="similarity">
    <text evidence="12 13">Belongs to the TonB-dependent receptor family.</text>
</comment>
<reference evidence="18 19" key="1">
    <citation type="journal article" date="2014" name="J Genomics">
        <title>Draft Genome Sequence of the Extremely Halophilic Phototrophic Purple Sulfur Bacterium Halorhodospira halochloris.</title>
        <authorList>
            <person name="Singh K.S."/>
            <person name="Kirksey J."/>
            <person name="Hoff W.D."/>
            <person name="Deole R."/>
        </authorList>
    </citation>
    <scope>NUCLEOTIDE SEQUENCE [LARGE SCALE GENOMIC DNA]</scope>
    <source>
        <strain evidence="18 19">A</strain>
    </source>
</reference>
<dbReference type="Pfam" id="PF07715">
    <property type="entry name" value="Plug"/>
    <property type="match status" value="1"/>
</dbReference>
<dbReference type="HOGENOM" id="CLU_008287_13_0_6"/>
<keyword evidence="11 12" id="KW-0998">Cell outer membrane</keyword>
<evidence type="ECO:0000256" key="4">
    <source>
        <dbReference type="ARBA" id="ARBA00022496"/>
    </source>
</evidence>
<evidence type="ECO:0000313" key="19">
    <source>
        <dbReference type="Proteomes" id="UP000019442"/>
    </source>
</evidence>
<evidence type="ECO:0000256" key="6">
    <source>
        <dbReference type="ARBA" id="ARBA00022729"/>
    </source>
</evidence>
<reference evidence="19" key="2">
    <citation type="submission" date="2014-02" db="EMBL/GenBank/DDBJ databases">
        <title>Draft Genome Sequence of extremely halophilic bacteria Halorhodospira halochloris.</title>
        <authorList>
            <person name="Singh K.S."/>
        </authorList>
    </citation>
    <scope>NUCLEOTIDE SEQUENCE [LARGE SCALE GENOMIC DNA]</scope>
    <source>
        <strain evidence="19">A</strain>
    </source>
</reference>
<dbReference type="KEGG" id="hhc:M911_14905"/>
<accession>W8KM44</accession>
<evidence type="ECO:0000256" key="7">
    <source>
        <dbReference type="ARBA" id="ARBA00023004"/>
    </source>
</evidence>
<evidence type="ECO:0000256" key="12">
    <source>
        <dbReference type="PROSITE-ProRule" id="PRU01360"/>
    </source>
</evidence>
<sequence length="692" mass="77169">MLIGGVAMILAALAIPLVLLAASKAVSAQETAADTAVRLEPVQVSAPRLERDWLGSPAAIGLLEPEDVGMGRQGLQLDEYLNRIPGLQMQNRYNFAQDIRLSIRGFGARAPFGVRGLHIRVDGIPETLPDGQSQVDAIDLESLHRAEVIRGPSSTQYGNAAGGVVDLHTQRGRDLQGVQAKVDAGSHGLRRLGIKAGDRAGPWEYSISGWDLRYDGYRDHSRVEKRLLNAKLGYEFDDGAELQTVLRVLDAPDTQDPGALTRDEVREDRRQAREASLLRDGGQSAEQQTLGITYTRPLGADDELELRGFVSQRDFHNRLPFKGGGQVRYQRDHQGLGARYARETAAGGIPVLYAVGMDLAEQRDDRQRFDNLEGGIRGAQQFDQLERARSLGIFTQASLELTDRLNLVLGGRHDRLRMSVDDRFSDPGEDRSGRRDFREWSYRAGLGYAWAPGHQLYAQLGTSFESPTFTEFANPDGGTGLNPDLEPERARSLELGAKGFWGDTGRYELAVFTMQVRDEIVNYQSDSERDYYENSGRSRRHGLEAGASWHPVEPLRLTLAYTLSHYRFREFRDESGEDFSGKAFPGVPRQQLFAELDWQGPEGRFVTVDMLAVDRLYADNANTERVSGHVLTNLRLGRAWETGNTRVVPYLSVNNLFDQDYQSNIRINALGGRYYEPGPGREYGVGLSVQWR</sequence>
<dbReference type="InterPro" id="IPR012910">
    <property type="entry name" value="Plug_dom"/>
</dbReference>
<dbReference type="SUPFAM" id="SSF56935">
    <property type="entry name" value="Porins"/>
    <property type="match status" value="1"/>
</dbReference>
<evidence type="ECO:0000256" key="14">
    <source>
        <dbReference type="SAM" id="MobiDB-lite"/>
    </source>
</evidence>
<dbReference type="GO" id="GO:0015344">
    <property type="term" value="F:siderophore uptake transmembrane transporter activity"/>
    <property type="evidence" value="ECO:0007669"/>
    <property type="project" value="TreeGrafter"/>
</dbReference>
<keyword evidence="10 12" id="KW-0472">Membrane</keyword>
<evidence type="ECO:0000259" key="16">
    <source>
        <dbReference type="Pfam" id="PF00593"/>
    </source>
</evidence>
<feature type="region of interest" description="Disordered" evidence="14">
    <location>
        <begin position="265"/>
        <end position="290"/>
    </location>
</feature>
<gene>
    <name evidence="18" type="ORF">M911_14905</name>
</gene>
<dbReference type="CDD" id="cd01347">
    <property type="entry name" value="ligand_gated_channel"/>
    <property type="match status" value="1"/>
</dbReference>
<evidence type="ECO:0000256" key="9">
    <source>
        <dbReference type="ARBA" id="ARBA00023077"/>
    </source>
</evidence>
<keyword evidence="18" id="KW-0675">Receptor</keyword>
<dbReference type="Pfam" id="PF00593">
    <property type="entry name" value="TonB_dep_Rec_b-barrel"/>
    <property type="match status" value="1"/>
</dbReference>
<feature type="domain" description="TonB-dependent receptor-like beta-barrel" evidence="16">
    <location>
        <begin position="237"/>
        <end position="656"/>
    </location>
</feature>
<evidence type="ECO:0000256" key="13">
    <source>
        <dbReference type="RuleBase" id="RU003357"/>
    </source>
</evidence>
<feature type="signal peptide" evidence="15">
    <location>
        <begin position="1"/>
        <end position="28"/>
    </location>
</feature>
<organism evidence="18 19">
    <name type="scientific">Ectothiorhodospira haloalkaliphila</name>
    <dbReference type="NCBI Taxonomy" id="421628"/>
    <lineage>
        <taxon>Bacteria</taxon>
        <taxon>Pseudomonadati</taxon>
        <taxon>Pseudomonadota</taxon>
        <taxon>Gammaproteobacteria</taxon>
        <taxon>Chromatiales</taxon>
        <taxon>Ectothiorhodospiraceae</taxon>
        <taxon>Ectothiorhodospira</taxon>
    </lineage>
</organism>
<keyword evidence="9 13" id="KW-0798">TonB box</keyword>
<keyword evidence="8" id="KW-0406">Ion transport</keyword>
<dbReference type="InterPro" id="IPR000531">
    <property type="entry name" value="Beta-barrel_TonB"/>
</dbReference>